<accession>A0A511XJY7</accession>
<keyword evidence="1" id="KW-0805">Transcription regulation</keyword>
<dbReference type="GO" id="GO:0003700">
    <property type="term" value="F:DNA-binding transcription factor activity"/>
    <property type="evidence" value="ECO:0007669"/>
    <property type="project" value="TreeGrafter"/>
</dbReference>
<dbReference type="PANTHER" id="PTHR30055:SF234">
    <property type="entry name" value="HTH-TYPE TRANSCRIPTIONAL REGULATOR BETI"/>
    <property type="match status" value="1"/>
</dbReference>
<evidence type="ECO:0000259" key="5">
    <source>
        <dbReference type="PROSITE" id="PS50977"/>
    </source>
</evidence>
<dbReference type="SUPFAM" id="SSF46689">
    <property type="entry name" value="Homeodomain-like"/>
    <property type="match status" value="1"/>
</dbReference>
<dbReference type="InterPro" id="IPR009057">
    <property type="entry name" value="Homeodomain-like_sf"/>
</dbReference>
<dbReference type="InterPro" id="IPR036271">
    <property type="entry name" value="Tet_transcr_reg_TetR-rel_C_sf"/>
</dbReference>
<dbReference type="PANTHER" id="PTHR30055">
    <property type="entry name" value="HTH-TYPE TRANSCRIPTIONAL REGULATOR RUTR"/>
    <property type="match status" value="1"/>
</dbReference>
<comment type="caution">
    <text evidence="6">The sequence shown here is derived from an EMBL/GenBank/DDBJ whole genome shotgun (WGS) entry which is preliminary data.</text>
</comment>
<dbReference type="Pfam" id="PF00440">
    <property type="entry name" value="TetR_N"/>
    <property type="match status" value="1"/>
</dbReference>
<evidence type="ECO:0000313" key="6">
    <source>
        <dbReference type="EMBL" id="GEN63270.1"/>
    </source>
</evidence>
<organism evidence="6 7">
    <name type="scientific">Acetobacter oeni</name>
    <dbReference type="NCBI Taxonomy" id="304077"/>
    <lineage>
        <taxon>Bacteria</taxon>
        <taxon>Pseudomonadati</taxon>
        <taxon>Pseudomonadota</taxon>
        <taxon>Alphaproteobacteria</taxon>
        <taxon>Acetobacterales</taxon>
        <taxon>Acetobacteraceae</taxon>
        <taxon>Acetobacter</taxon>
    </lineage>
</organism>
<dbReference type="SUPFAM" id="SSF48498">
    <property type="entry name" value="Tetracyclin repressor-like, C-terminal domain"/>
    <property type="match status" value="1"/>
</dbReference>
<dbReference type="InterPro" id="IPR001647">
    <property type="entry name" value="HTH_TetR"/>
</dbReference>
<dbReference type="Proteomes" id="UP000321746">
    <property type="component" value="Unassembled WGS sequence"/>
</dbReference>
<dbReference type="EMBL" id="BJYG01000018">
    <property type="protein sequence ID" value="GEN63270.1"/>
    <property type="molecule type" value="Genomic_DNA"/>
</dbReference>
<feature type="domain" description="HTH tetR-type" evidence="5">
    <location>
        <begin position="22"/>
        <end position="82"/>
    </location>
</feature>
<gene>
    <name evidence="6" type="ORF">AOE01nite_14940</name>
</gene>
<proteinExistence type="predicted"/>
<keyword evidence="2 4" id="KW-0238">DNA-binding</keyword>
<keyword evidence="3" id="KW-0804">Transcription</keyword>
<dbReference type="OrthoDB" id="2356263at2"/>
<dbReference type="PROSITE" id="PS50977">
    <property type="entry name" value="HTH_TETR_2"/>
    <property type="match status" value="1"/>
</dbReference>
<dbReference type="InterPro" id="IPR050109">
    <property type="entry name" value="HTH-type_TetR-like_transc_reg"/>
</dbReference>
<keyword evidence="7" id="KW-1185">Reference proteome</keyword>
<feature type="DNA-binding region" description="H-T-H motif" evidence="4">
    <location>
        <begin position="45"/>
        <end position="64"/>
    </location>
</feature>
<evidence type="ECO:0000256" key="2">
    <source>
        <dbReference type="ARBA" id="ARBA00023125"/>
    </source>
</evidence>
<sequence>MPILHPSVPALRKRGRPVKGSPLARDAVLGAAMEHFARSGFEGTVLRDIAQDAGVDAALICHQFGSKLDLWKIVVDEIAGRLGTARQAILDLHDCDQPSNVRVRAGLSNFIVANCNVPEFANFLSDGISSVGERRDYIMHSIWDPYQEAMLPLLREAQTEGFLRQGNPELTLMMVMGAIMLPLMMIRPAGAESLQELAALKVRLVRNVIPMFLHTA</sequence>
<evidence type="ECO:0000256" key="4">
    <source>
        <dbReference type="PROSITE-ProRule" id="PRU00335"/>
    </source>
</evidence>
<reference evidence="6 7" key="1">
    <citation type="submission" date="2019-07" db="EMBL/GenBank/DDBJ databases">
        <title>Whole genome shotgun sequence of Acetobacter oeni NBRC 105207.</title>
        <authorList>
            <person name="Hosoyama A."/>
            <person name="Uohara A."/>
            <person name="Ohji S."/>
            <person name="Ichikawa N."/>
        </authorList>
    </citation>
    <scope>NUCLEOTIDE SEQUENCE [LARGE SCALE GENOMIC DNA]</scope>
    <source>
        <strain evidence="6 7">NBRC 105207</strain>
    </source>
</reference>
<dbReference type="AlphaFoldDB" id="A0A511XJY7"/>
<evidence type="ECO:0000256" key="1">
    <source>
        <dbReference type="ARBA" id="ARBA00023015"/>
    </source>
</evidence>
<evidence type="ECO:0000256" key="3">
    <source>
        <dbReference type="ARBA" id="ARBA00023163"/>
    </source>
</evidence>
<dbReference type="GO" id="GO:0000976">
    <property type="term" value="F:transcription cis-regulatory region binding"/>
    <property type="evidence" value="ECO:0007669"/>
    <property type="project" value="TreeGrafter"/>
</dbReference>
<dbReference type="RefSeq" id="WP_146887677.1">
    <property type="nucleotide sequence ID" value="NZ_BJYG01000018.1"/>
</dbReference>
<protein>
    <recommendedName>
        <fullName evidence="5">HTH tetR-type domain-containing protein</fullName>
    </recommendedName>
</protein>
<evidence type="ECO:0000313" key="7">
    <source>
        <dbReference type="Proteomes" id="UP000321746"/>
    </source>
</evidence>
<dbReference type="Gene3D" id="1.10.357.10">
    <property type="entry name" value="Tetracycline Repressor, domain 2"/>
    <property type="match status" value="1"/>
</dbReference>
<name>A0A511XJY7_9PROT</name>